<dbReference type="PANTHER" id="PTHR12697:SF5">
    <property type="entry name" value="DEOXYHYPUSINE HYDROXYLASE"/>
    <property type="match status" value="1"/>
</dbReference>
<accession>A8DJT3</accession>
<dbReference type="InterPro" id="IPR016024">
    <property type="entry name" value="ARM-type_fold"/>
</dbReference>
<dbReference type="InterPro" id="IPR011989">
    <property type="entry name" value="ARM-like"/>
</dbReference>
<dbReference type="Gene3D" id="1.25.10.10">
    <property type="entry name" value="Leucine-rich Repeat Variant"/>
    <property type="match status" value="2"/>
</dbReference>
<dbReference type="SUPFAM" id="SSF48371">
    <property type="entry name" value="ARM repeat"/>
    <property type="match status" value="2"/>
</dbReference>
<dbReference type="SMART" id="SM00567">
    <property type="entry name" value="EZ_HEAT"/>
    <property type="match status" value="8"/>
</dbReference>
<dbReference type="PANTHER" id="PTHR12697">
    <property type="entry name" value="PBS LYASE HEAT-LIKE PROTEIN"/>
    <property type="match status" value="1"/>
</dbReference>
<evidence type="ECO:0000313" key="1">
    <source>
        <dbReference type="EMBL" id="ABV27328.1"/>
    </source>
</evidence>
<proteinExistence type="predicted"/>
<reference evidence="1" key="1">
    <citation type="journal article" date="2007" name="Science">
        <title>Candidatus Chloracidobacterium thermophilum: an aerobic phototrophic Acidobacterium.</title>
        <authorList>
            <person name="Bryant D.A."/>
            <person name="Costas A.M."/>
            <person name="Maresca J.A."/>
            <person name="Chew A.G."/>
            <person name="Klatt C.G."/>
            <person name="Bateson M.M."/>
            <person name="Tallon L.J."/>
            <person name="Hostetler J."/>
            <person name="Nelson W.C."/>
            <person name="Heidelberg J.F."/>
            <person name="Ward D.M."/>
        </authorList>
    </citation>
    <scope>NUCLEOTIDE SEQUENCE</scope>
</reference>
<dbReference type="InterPro" id="IPR004155">
    <property type="entry name" value="PBS_lyase_HEAT"/>
</dbReference>
<protein>
    <submittedName>
        <fullName evidence="1">Heat repeat protein</fullName>
    </submittedName>
</protein>
<sequence>MAAPTNPFVSMASRPTEQTRGLCPALAMYLSCVNCPFVAACPYKTRLGDFGMEAAAQENEARDRARRLIAVLTDEGAADAQRQQAADEVAAWLETDAGLLPHIRGQLAIALGDYGDVRAFEPLVATLGDLRLSEQQSVLREDAALTLGDLNDARACEPLIQWLTDWRPGVRFACAVALGRLGLPEAIPALKSLREVRIGDDFGQLNEQVQEMCLHALALLGEADVREPLEQLLTAERRVALSRAEIVFALGELGDAASVPALEALYASNIGEGLRHYTAIALGRLGRDMREVLRPLLAADDEDLAFHAARALAALGDEVAVEPLVLRGLTCRRGYIRRLSVQALRPFLGQPAVQAALEAYAEQEPVQSLRQRVMQITEPTCTEVPQVSG</sequence>
<dbReference type="Pfam" id="PF03130">
    <property type="entry name" value="HEAT_PBS"/>
    <property type="match status" value="1"/>
</dbReference>
<name>A8DJT3_9BACT</name>
<organism evidence="1">
    <name type="scientific">Chloracidobacterium thermophilum</name>
    <dbReference type="NCBI Taxonomy" id="458033"/>
    <lineage>
        <taxon>Bacteria</taxon>
        <taxon>Pseudomonadati</taxon>
        <taxon>Acidobacteriota</taxon>
        <taxon>Terriglobia</taxon>
        <taxon>Terriglobales</taxon>
        <taxon>Acidobacteriaceae</taxon>
        <taxon>Chloracidobacterium</taxon>
    </lineage>
</organism>
<dbReference type="EMBL" id="EF531339">
    <property type="protein sequence ID" value="ABV27328.1"/>
    <property type="molecule type" value="Genomic_DNA"/>
</dbReference>
<gene>
    <name evidence="1" type="ORF">YS_M60-F11.176</name>
</gene>
<dbReference type="Pfam" id="PF13646">
    <property type="entry name" value="HEAT_2"/>
    <property type="match status" value="2"/>
</dbReference>
<dbReference type="GO" id="GO:0016491">
    <property type="term" value="F:oxidoreductase activity"/>
    <property type="evidence" value="ECO:0007669"/>
    <property type="project" value="TreeGrafter"/>
</dbReference>
<dbReference type="AlphaFoldDB" id="A8DJT3"/>